<keyword evidence="10" id="KW-1185">Reference proteome</keyword>
<dbReference type="GeneID" id="132803754"/>
<keyword evidence="6" id="KW-0067">ATP-binding</keyword>
<evidence type="ECO:0000313" key="10">
    <source>
        <dbReference type="Proteomes" id="UP001652623"/>
    </source>
</evidence>
<comment type="catalytic activity">
    <reaction evidence="7">
        <text>L-threonyl-[protein] + ATP = O-phospho-L-threonyl-[protein] + ADP + H(+)</text>
        <dbReference type="Rhea" id="RHEA:46608"/>
        <dbReference type="Rhea" id="RHEA-COMP:11060"/>
        <dbReference type="Rhea" id="RHEA-COMP:11605"/>
        <dbReference type="ChEBI" id="CHEBI:15378"/>
        <dbReference type="ChEBI" id="CHEBI:30013"/>
        <dbReference type="ChEBI" id="CHEBI:30616"/>
        <dbReference type="ChEBI" id="CHEBI:61977"/>
        <dbReference type="ChEBI" id="CHEBI:456216"/>
        <dbReference type="EC" id="2.7.11.1"/>
    </reaction>
</comment>
<dbReference type="PROSITE" id="PS50011">
    <property type="entry name" value="PROTEIN_KINASE_DOM"/>
    <property type="match status" value="1"/>
</dbReference>
<feature type="domain" description="Protein kinase" evidence="9">
    <location>
        <begin position="1"/>
        <end position="202"/>
    </location>
</feature>
<dbReference type="InterPro" id="IPR008266">
    <property type="entry name" value="Tyr_kinase_AS"/>
</dbReference>
<keyword evidence="2" id="KW-0723">Serine/threonine-protein kinase</keyword>
<evidence type="ECO:0000256" key="7">
    <source>
        <dbReference type="ARBA" id="ARBA00047899"/>
    </source>
</evidence>
<keyword evidence="3" id="KW-0808">Transferase</keyword>
<dbReference type="SUPFAM" id="SSF56112">
    <property type="entry name" value="Protein kinase-like (PK-like)"/>
    <property type="match status" value="1"/>
</dbReference>
<dbReference type="InterPro" id="IPR051420">
    <property type="entry name" value="Ser_Thr_Kinases_DiverseReg"/>
</dbReference>
<dbReference type="PROSITE" id="PS00109">
    <property type="entry name" value="PROTEIN_KINASE_TYR"/>
    <property type="match status" value="1"/>
</dbReference>
<dbReference type="PANTHER" id="PTHR48005:SF70">
    <property type="entry name" value="MDIS1-INTERACTING RECEPTOR LIKE KINASE 2-LIKE"/>
    <property type="match status" value="1"/>
</dbReference>
<evidence type="ECO:0000256" key="4">
    <source>
        <dbReference type="ARBA" id="ARBA00022741"/>
    </source>
</evidence>
<evidence type="ECO:0000256" key="8">
    <source>
        <dbReference type="ARBA" id="ARBA00048679"/>
    </source>
</evidence>
<evidence type="ECO:0000313" key="11">
    <source>
        <dbReference type="RefSeq" id="XP_060673249.1"/>
    </source>
</evidence>
<comment type="catalytic activity">
    <reaction evidence="8">
        <text>L-seryl-[protein] + ATP = O-phospho-L-seryl-[protein] + ADP + H(+)</text>
        <dbReference type="Rhea" id="RHEA:17989"/>
        <dbReference type="Rhea" id="RHEA-COMP:9863"/>
        <dbReference type="Rhea" id="RHEA-COMP:11604"/>
        <dbReference type="ChEBI" id="CHEBI:15378"/>
        <dbReference type="ChEBI" id="CHEBI:29999"/>
        <dbReference type="ChEBI" id="CHEBI:30616"/>
        <dbReference type="ChEBI" id="CHEBI:83421"/>
        <dbReference type="ChEBI" id="CHEBI:456216"/>
        <dbReference type="EC" id="2.7.11.1"/>
    </reaction>
</comment>
<evidence type="ECO:0000256" key="1">
    <source>
        <dbReference type="ARBA" id="ARBA00012513"/>
    </source>
</evidence>
<dbReference type="InterPro" id="IPR000719">
    <property type="entry name" value="Prot_kinase_dom"/>
</dbReference>
<evidence type="ECO:0000256" key="3">
    <source>
        <dbReference type="ARBA" id="ARBA00022679"/>
    </source>
</evidence>
<evidence type="ECO:0000256" key="5">
    <source>
        <dbReference type="ARBA" id="ARBA00022777"/>
    </source>
</evidence>
<keyword evidence="5" id="KW-0418">Kinase</keyword>
<name>A0ABM4A940_ZIZJJ</name>
<evidence type="ECO:0000256" key="2">
    <source>
        <dbReference type="ARBA" id="ARBA00022527"/>
    </source>
</evidence>
<dbReference type="RefSeq" id="XP_060673249.1">
    <property type="nucleotide sequence ID" value="XM_060817266.1"/>
</dbReference>
<dbReference type="InterPro" id="IPR011009">
    <property type="entry name" value="Kinase-like_dom_sf"/>
</dbReference>
<proteinExistence type="predicted"/>
<organism evidence="10 11">
    <name type="scientific">Ziziphus jujuba</name>
    <name type="common">Chinese jujube</name>
    <name type="synonym">Ziziphus sativa</name>
    <dbReference type="NCBI Taxonomy" id="326968"/>
    <lineage>
        <taxon>Eukaryota</taxon>
        <taxon>Viridiplantae</taxon>
        <taxon>Streptophyta</taxon>
        <taxon>Embryophyta</taxon>
        <taxon>Tracheophyta</taxon>
        <taxon>Spermatophyta</taxon>
        <taxon>Magnoliopsida</taxon>
        <taxon>eudicotyledons</taxon>
        <taxon>Gunneridae</taxon>
        <taxon>Pentapetalae</taxon>
        <taxon>rosids</taxon>
        <taxon>fabids</taxon>
        <taxon>Rosales</taxon>
        <taxon>Rhamnaceae</taxon>
        <taxon>Paliureae</taxon>
        <taxon>Ziziphus</taxon>
    </lineage>
</organism>
<evidence type="ECO:0000259" key="9">
    <source>
        <dbReference type="PROSITE" id="PS50011"/>
    </source>
</evidence>
<sequence length="239" mass="26255">MPTVRYLITKLLRFLEGGSLRSVLHNEEKARAFDWSKRVNVVKGVANALLYLHFDNSPPIIHRDISSQNILLNEEHNEAHVSDFGTARFLKPYSSNWTSFAGTFGYAAPELAYTMEVNEKCDVYSFGVVILEILMGKHPGDLISSISSSSSYALGHDDEAALKLKDSLDQRISAPTADKEVAREVLLTITNSQNRGRKQGLLLNGNTALKAKPSLSYLHGLKGATIANGLELLATTQPV</sequence>
<dbReference type="Gene3D" id="1.10.510.10">
    <property type="entry name" value="Transferase(Phosphotransferase) domain 1"/>
    <property type="match status" value="1"/>
</dbReference>
<gene>
    <name evidence="11" type="primary">LOC132803754</name>
</gene>
<evidence type="ECO:0000256" key="6">
    <source>
        <dbReference type="ARBA" id="ARBA00022840"/>
    </source>
</evidence>
<keyword evidence="4" id="KW-0547">Nucleotide-binding</keyword>
<dbReference type="PANTHER" id="PTHR48005">
    <property type="entry name" value="LEUCINE RICH REPEAT KINASE 2"/>
    <property type="match status" value="1"/>
</dbReference>
<dbReference type="EC" id="2.7.11.1" evidence="1"/>
<reference evidence="11" key="1">
    <citation type="submission" date="2025-08" db="UniProtKB">
        <authorList>
            <consortium name="RefSeq"/>
        </authorList>
    </citation>
    <scope>IDENTIFICATION</scope>
    <source>
        <tissue evidence="11">Seedling</tissue>
    </source>
</reference>
<dbReference type="Proteomes" id="UP001652623">
    <property type="component" value="Chromosome 5"/>
</dbReference>
<dbReference type="Pfam" id="PF00069">
    <property type="entry name" value="Pkinase"/>
    <property type="match status" value="1"/>
</dbReference>
<accession>A0ABM4A940</accession>
<protein>
    <recommendedName>
        <fullName evidence="1">non-specific serine/threonine protein kinase</fullName>
        <ecNumber evidence="1">2.7.11.1</ecNumber>
    </recommendedName>
</protein>